<reference evidence="1" key="1">
    <citation type="submission" date="2020-08" db="EMBL/GenBank/DDBJ databases">
        <title>Multicomponent nature underlies the extraordinary mechanical properties of spider dragline silk.</title>
        <authorList>
            <person name="Kono N."/>
            <person name="Nakamura H."/>
            <person name="Mori M."/>
            <person name="Yoshida Y."/>
            <person name="Ohtoshi R."/>
            <person name="Malay A.D."/>
            <person name="Moran D.A.P."/>
            <person name="Tomita M."/>
            <person name="Numata K."/>
            <person name="Arakawa K."/>
        </authorList>
    </citation>
    <scope>NUCLEOTIDE SEQUENCE</scope>
</reference>
<accession>A0A8X6MFA0</accession>
<evidence type="ECO:0000313" key="2">
    <source>
        <dbReference type="Proteomes" id="UP000887013"/>
    </source>
</evidence>
<protein>
    <submittedName>
        <fullName evidence="1">Uncharacterized protein</fullName>
    </submittedName>
</protein>
<dbReference type="AlphaFoldDB" id="A0A8X6MFA0"/>
<dbReference type="Proteomes" id="UP000887013">
    <property type="component" value="Unassembled WGS sequence"/>
</dbReference>
<dbReference type="EMBL" id="BMAW01091113">
    <property type="protein sequence ID" value="GFS48052.1"/>
    <property type="molecule type" value="Genomic_DNA"/>
</dbReference>
<evidence type="ECO:0000313" key="1">
    <source>
        <dbReference type="EMBL" id="GFS48052.1"/>
    </source>
</evidence>
<comment type="caution">
    <text evidence="1">The sequence shown here is derived from an EMBL/GenBank/DDBJ whole genome shotgun (WGS) entry which is preliminary data.</text>
</comment>
<keyword evidence="2" id="KW-1185">Reference proteome</keyword>
<organism evidence="1 2">
    <name type="scientific">Nephila pilipes</name>
    <name type="common">Giant wood spider</name>
    <name type="synonym">Nephila maculata</name>
    <dbReference type="NCBI Taxonomy" id="299642"/>
    <lineage>
        <taxon>Eukaryota</taxon>
        <taxon>Metazoa</taxon>
        <taxon>Ecdysozoa</taxon>
        <taxon>Arthropoda</taxon>
        <taxon>Chelicerata</taxon>
        <taxon>Arachnida</taxon>
        <taxon>Araneae</taxon>
        <taxon>Araneomorphae</taxon>
        <taxon>Entelegynae</taxon>
        <taxon>Araneoidea</taxon>
        <taxon>Nephilidae</taxon>
        <taxon>Nephila</taxon>
    </lineage>
</organism>
<proteinExistence type="predicted"/>
<sequence length="95" mass="10990">MTSRILWLPPFESHPDSNLPVEIRNDFIRISFSSPSTDIRIPEDILPKEFPQTSGKIWQYLYAIKKAGFRLENLNISPAKSVMTARKTPFPSTRR</sequence>
<name>A0A8X6MFA0_NEPPI</name>
<gene>
    <name evidence="1" type="ORF">NPIL_665191</name>
</gene>